<proteinExistence type="predicted"/>
<feature type="region of interest" description="Disordered" evidence="1">
    <location>
        <begin position="41"/>
        <end position="94"/>
    </location>
</feature>
<comment type="caution">
    <text evidence="2">The sequence shown here is derived from an EMBL/GenBank/DDBJ whole genome shotgun (WGS) entry which is preliminary data.</text>
</comment>
<evidence type="ECO:0000256" key="1">
    <source>
        <dbReference type="SAM" id="MobiDB-lite"/>
    </source>
</evidence>
<feature type="compositionally biased region" description="Basic and acidic residues" evidence="1">
    <location>
        <begin position="66"/>
        <end position="75"/>
    </location>
</feature>
<reference evidence="2 3" key="1">
    <citation type="journal article" date="2019" name="Commun. Biol.">
        <title>The bagworm genome reveals a unique fibroin gene that provides high tensile strength.</title>
        <authorList>
            <person name="Kono N."/>
            <person name="Nakamura H."/>
            <person name="Ohtoshi R."/>
            <person name="Tomita M."/>
            <person name="Numata K."/>
            <person name="Arakawa K."/>
        </authorList>
    </citation>
    <scope>NUCLEOTIDE SEQUENCE [LARGE SCALE GENOMIC DNA]</scope>
</reference>
<gene>
    <name evidence="2" type="ORF">EVAR_80746_1</name>
</gene>
<evidence type="ECO:0000313" key="2">
    <source>
        <dbReference type="EMBL" id="GBP59419.1"/>
    </source>
</evidence>
<sequence>MFQLRCVNRTGVCGYLKANLVRWRNHVHPITNRVLTRAGGRREEITPRRNAIAGNSIGGEMQPLASERKGRRLEISKASIESLAHDDGLNSSPP</sequence>
<keyword evidence="3" id="KW-1185">Reference proteome</keyword>
<accession>A0A4C1XAQ4</accession>
<protein>
    <submittedName>
        <fullName evidence="2">Uncharacterized protein</fullName>
    </submittedName>
</protein>
<name>A0A4C1XAQ4_EUMVA</name>
<evidence type="ECO:0000313" key="3">
    <source>
        <dbReference type="Proteomes" id="UP000299102"/>
    </source>
</evidence>
<organism evidence="2 3">
    <name type="scientific">Eumeta variegata</name>
    <name type="common">Bagworm moth</name>
    <name type="synonym">Eumeta japonica</name>
    <dbReference type="NCBI Taxonomy" id="151549"/>
    <lineage>
        <taxon>Eukaryota</taxon>
        <taxon>Metazoa</taxon>
        <taxon>Ecdysozoa</taxon>
        <taxon>Arthropoda</taxon>
        <taxon>Hexapoda</taxon>
        <taxon>Insecta</taxon>
        <taxon>Pterygota</taxon>
        <taxon>Neoptera</taxon>
        <taxon>Endopterygota</taxon>
        <taxon>Lepidoptera</taxon>
        <taxon>Glossata</taxon>
        <taxon>Ditrysia</taxon>
        <taxon>Tineoidea</taxon>
        <taxon>Psychidae</taxon>
        <taxon>Oiketicinae</taxon>
        <taxon>Eumeta</taxon>
    </lineage>
</organism>
<dbReference type="Proteomes" id="UP000299102">
    <property type="component" value="Unassembled WGS sequence"/>
</dbReference>
<dbReference type="AlphaFoldDB" id="A0A4C1XAQ4"/>
<dbReference type="EMBL" id="BGZK01000761">
    <property type="protein sequence ID" value="GBP59419.1"/>
    <property type="molecule type" value="Genomic_DNA"/>
</dbReference>